<organism evidence="2 3">
    <name type="scientific">Ditylenchus destructor</name>
    <dbReference type="NCBI Taxonomy" id="166010"/>
    <lineage>
        <taxon>Eukaryota</taxon>
        <taxon>Metazoa</taxon>
        <taxon>Ecdysozoa</taxon>
        <taxon>Nematoda</taxon>
        <taxon>Chromadorea</taxon>
        <taxon>Rhabditida</taxon>
        <taxon>Tylenchina</taxon>
        <taxon>Tylenchomorpha</taxon>
        <taxon>Sphaerularioidea</taxon>
        <taxon>Anguinidae</taxon>
        <taxon>Anguininae</taxon>
        <taxon>Ditylenchus</taxon>
    </lineage>
</organism>
<dbReference type="AlphaFoldDB" id="A0AAD4MJ70"/>
<comment type="caution">
    <text evidence="2">The sequence shown here is derived from an EMBL/GenBank/DDBJ whole genome shotgun (WGS) entry which is preliminary data.</text>
</comment>
<feature type="transmembrane region" description="Helical" evidence="1">
    <location>
        <begin position="178"/>
        <end position="198"/>
    </location>
</feature>
<reference evidence="2" key="1">
    <citation type="submission" date="2022-01" db="EMBL/GenBank/DDBJ databases">
        <title>Genome Sequence Resource for Two Populations of Ditylenchus destructor, the Migratory Endoparasitic Phytonematode.</title>
        <authorList>
            <person name="Zhang H."/>
            <person name="Lin R."/>
            <person name="Xie B."/>
        </authorList>
    </citation>
    <scope>NUCLEOTIDE SEQUENCE</scope>
    <source>
        <strain evidence="2">BazhouSP</strain>
    </source>
</reference>
<dbReference type="EMBL" id="JAKKPZ010000435">
    <property type="protein sequence ID" value="KAI1695163.1"/>
    <property type="molecule type" value="Genomic_DNA"/>
</dbReference>
<protein>
    <submittedName>
        <fullName evidence="2">Phlebovirus glycoprotein g2 domain-containing protein</fullName>
    </submittedName>
</protein>
<accession>A0AAD4MJ70</accession>
<name>A0AAD4MJ70_9BILA</name>
<sequence length="224" mass="25544">MAGRYEVKNDGKEVHTESHHTPVQIIIKIDSMKVITAIDGSTCNINPYNLRGCYRCVTSGEFHFQCSTDFGQTLATVKCADGTFFTQSCNKTVSTYSTVLHFTDADIDTACSVECPGGKTEFQLEEQLQYIPMSQQVEIHGKTGKDHSSETLECWVNLRVEDFLTKHLTNFFMDWRHIALICTFVLMASLILVCVIRLNPAFRLWIYKSPQLNRLFKKGEHHLH</sequence>
<gene>
    <name evidence="2" type="ORF">DdX_19739</name>
</gene>
<dbReference type="Gene3D" id="2.60.40.3770">
    <property type="match status" value="1"/>
</dbReference>
<keyword evidence="1" id="KW-1133">Transmembrane helix</keyword>
<keyword evidence="3" id="KW-1185">Reference proteome</keyword>
<keyword evidence="1" id="KW-0812">Transmembrane</keyword>
<evidence type="ECO:0000313" key="2">
    <source>
        <dbReference type="EMBL" id="KAI1695163.1"/>
    </source>
</evidence>
<evidence type="ECO:0000313" key="3">
    <source>
        <dbReference type="Proteomes" id="UP001201812"/>
    </source>
</evidence>
<keyword evidence="1" id="KW-0472">Membrane</keyword>
<dbReference type="Proteomes" id="UP001201812">
    <property type="component" value="Unassembled WGS sequence"/>
</dbReference>
<evidence type="ECO:0000256" key="1">
    <source>
        <dbReference type="SAM" id="Phobius"/>
    </source>
</evidence>
<proteinExistence type="predicted"/>